<feature type="compositionally biased region" description="Acidic residues" evidence="1">
    <location>
        <begin position="120"/>
        <end position="130"/>
    </location>
</feature>
<feature type="compositionally biased region" description="Basic and acidic residues" evidence="1">
    <location>
        <begin position="90"/>
        <end position="119"/>
    </location>
</feature>
<feature type="compositionally biased region" description="Polar residues" evidence="1">
    <location>
        <begin position="68"/>
        <end position="78"/>
    </location>
</feature>
<dbReference type="EMBL" id="ML213601">
    <property type="protein sequence ID" value="TFK38841.1"/>
    <property type="molecule type" value="Genomic_DNA"/>
</dbReference>
<feature type="region of interest" description="Disordered" evidence="1">
    <location>
        <begin position="54"/>
        <end position="130"/>
    </location>
</feature>
<keyword evidence="3" id="KW-1185">Reference proteome</keyword>
<evidence type="ECO:0000313" key="2">
    <source>
        <dbReference type="EMBL" id="TFK38841.1"/>
    </source>
</evidence>
<dbReference type="Proteomes" id="UP000308652">
    <property type="component" value="Unassembled WGS sequence"/>
</dbReference>
<name>A0A5C3MCH1_9AGAR</name>
<protein>
    <submittedName>
        <fullName evidence="2">Uncharacterized protein</fullName>
    </submittedName>
</protein>
<gene>
    <name evidence="2" type="ORF">BDQ12DRAFT_735089</name>
</gene>
<proteinExistence type="predicted"/>
<dbReference type="AlphaFoldDB" id="A0A5C3MCH1"/>
<sequence length="209" mass="22024">MPHPAPPLAAPTLYALNVRVEIPATSASLLGRVFRLSFPSPFITLAPSATTITTTTTTNGPAPLLPSLSLQGNRNSVGLDTPDPTELIEEDRALNRTRTHDNSSRKGGAERGADERPGDGGEDADGGEDEEWGGVVFVRHGWWARADASVGPTANGISTRTASPLLAYLFAPLLPAACSISGAIMSWTLSQRVGQRAYIYFIGPVVDSS</sequence>
<organism evidence="2 3">
    <name type="scientific">Crucibulum laeve</name>
    <dbReference type="NCBI Taxonomy" id="68775"/>
    <lineage>
        <taxon>Eukaryota</taxon>
        <taxon>Fungi</taxon>
        <taxon>Dikarya</taxon>
        <taxon>Basidiomycota</taxon>
        <taxon>Agaricomycotina</taxon>
        <taxon>Agaricomycetes</taxon>
        <taxon>Agaricomycetidae</taxon>
        <taxon>Agaricales</taxon>
        <taxon>Agaricineae</taxon>
        <taxon>Nidulariaceae</taxon>
        <taxon>Crucibulum</taxon>
    </lineage>
</organism>
<accession>A0A5C3MCH1</accession>
<reference evidence="2 3" key="1">
    <citation type="journal article" date="2019" name="Nat. Ecol. Evol.">
        <title>Megaphylogeny resolves global patterns of mushroom evolution.</title>
        <authorList>
            <person name="Varga T."/>
            <person name="Krizsan K."/>
            <person name="Foldi C."/>
            <person name="Dima B."/>
            <person name="Sanchez-Garcia M."/>
            <person name="Sanchez-Ramirez S."/>
            <person name="Szollosi G.J."/>
            <person name="Szarkandi J.G."/>
            <person name="Papp V."/>
            <person name="Albert L."/>
            <person name="Andreopoulos W."/>
            <person name="Angelini C."/>
            <person name="Antonin V."/>
            <person name="Barry K.W."/>
            <person name="Bougher N.L."/>
            <person name="Buchanan P."/>
            <person name="Buyck B."/>
            <person name="Bense V."/>
            <person name="Catcheside P."/>
            <person name="Chovatia M."/>
            <person name="Cooper J."/>
            <person name="Damon W."/>
            <person name="Desjardin D."/>
            <person name="Finy P."/>
            <person name="Geml J."/>
            <person name="Haridas S."/>
            <person name="Hughes K."/>
            <person name="Justo A."/>
            <person name="Karasinski D."/>
            <person name="Kautmanova I."/>
            <person name="Kiss B."/>
            <person name="Kocsube S."/>
            <person name="Kotiranta H."/>
            <person name="LaButti K.M."/>
            <person name="Lechner B.E."/>
            <person name="Liimatainen K."/>
            <person name="Lipzen A."/>
            <person name="Lukacs Z."/>
            <person name="Mihaltcheva S."/>
            <person name="Morgado L.N."/>
            <person name="Niskanen T."/>
            <person name="Noordeloos M.E."/>
            <person name="Ohm R.A."/>
            <person name="Ortiz-Santana B."/>
            <person name="Ovrebo C."/>
            <person name="Racz N."/>
            <person name="Riley R."/>
            <person name="Savchenko A."/>
            <person name="Shiryaev A."/>
            <person name="Soop K."/>
            <person name="Spirin V."/>
            <person name="Szebenyi C."/>
            <person name="Tomsovsky M."/>
            <person name="Tulloss R.E."/>
            <person name="Uehling J."/>
            <person name="Grigoriev I.V."/>
            <person name="Vagvolgyi C."/>
            <person name="Papp T."/>
            <person name="Martin F.M."/>
            <person name="Miettinen O."/>
            <person name="Hibbett D.S."/>
            <person name="Nagy L.G."/>
        </authorList>
    </citation>
    <scope>NUCLEOTIDE SEQUENCE [LARGE SCALE GENOMIC DNA]</scope>
    <source>
        <strain evidence="2 3">CBS 166.37</strain>
    </source>
</reference>
<evidence type="ECO:0000256" key="1">
    <source>
        <dbReference type="SAM" id="MobiDB-lite"/>
    </source>
</evidence>
<evidence type="ECO:0000313" key="3">
    <source>
        <dbReference type="Proteomes" id="UP000308652"/>
    </source>
</evidence>